<dbReference type="eggNOG" id="ENOG502RMHR">
    <property type="taxonomic scope" value="Eukaryota"/>
</dbReference>
<gene>
    <name evidence="3" type="primary">CUNH19orf44</name>
</gene>
<dbReference type="RefSeq" id="XP_003796576.1">
    <property type="nucleotide sequence ID" value="XM_003796528.3"/>
</dbReference>
<dbReference type="HOGENOM" id="CLU_028158_0_0_1"/>
<feature type="compositionally biased region" description="Low complexity" evidence="1">
    <location>
        <begin position="394"/>
        <end position="405"/>
    </location>
</feature>
<organism evidence="3 4">
    <name type="scientific">Otolemur garnettii</name>
    <name type="common">Small-eared galago</name>
    <name type="synonym">Garnett's greater bushbaby</name>
    <dbReference type="NCBI Taxonomy" id="30611"/>
    <lineage>
        <taxon>Eukaryota</taxon>
        <taxon>Metazoa</taxon>
        <taxon>Chordata</taxon>
        <taxon>Craniata</taxon>
        <taxon>Vertebrata</taxon>
        <taxon>Euteleostomi</taxon>
        <taxon>Mammalia</taxon>
        <taxon>Eutheria</taxon>
        <taxon>Euarchontoglires</taxon>
        <taxon>Primates</taxon>
        <taxon>Strepsirrhini</taxon>
        <taxon>Lorisiformes</taxon>
        <taxon>Galagidae</taxon>
        <taxon>Otolemur</taxon>
    </lineage>
</organism>
<reference evidence="4" key="1">
    <citation type="submission" date="2011-03" db="EMBL/GenBank/DDBJ databases">
        <title>Version 3 of the genome sequence of Otolemur garnettii (Bushbaby).</title>
        <authorList>
            <consortium name="The Broad Institute Genome Sequencing Platform"/>
            <person name="Di Palma F."/>
            <person name="Johnson J."/>
            <person name="Lander E.S."/>
            <person name="Lindblad-Toh K."/>
            <person name="Jaffe D.B."/>
            <person name="Gnerre S."/>
            <person name="MacCallum I."/>
            <person name="Przybylski D."/>
            <person name="Ribeiro F.J."/>
            <person name="Burton J.N."/>
            <person name="Walker B.J."/>
            <person name="Sharpe T."/>
            <person name="Hall G."/>
        </authorList>
    </citation>
    <scope>NUCLEOTIDE SEQUENCE [LARGE SCALE GENOMIC DNA]</scope>
</reference>
<feature type="compositionally biased region" description="Basic and acidic residues" evidence="1">
    <location>
        <begin position="190"/>
        <end position="210"/>
    </location>
</feature>
<feature type="region of interest" description="Disordered" evidence="1">
    <location>
        <begin position="337"/>
        <end position="358"/>
    </location>
</feature>
<evidence type="ECO:0000313" key="3">
    <source>
        <dbReference type="Ensembl" id="ENSOGAP00000005216.2"/>
    </source>
</evidence>
<dbReference type="Pfam" id="PF15391">
    <property type="entry name" value="DUF4614"/>
    <property type="match status" value="1"/>
</dbReference>
<proteinExistence type="predicted"/>
<feature type="region of interest" description="Disordered" evidence="1">
    <location>
        <begin position="177"/>
        <end position="215"/>
    </location>
</feature>
<evidence type="ECO:0000313" key="4">
    <source>
        <dbReference type="Proteomes" id="UP000005225"/>
    </source>
</evidence>
<sequence>MALARKASRPVYDIFGDFSDISLDDSKMEEIRNLKIDRSLTKIAPGHGRFLKRNQNMDEKHLLLNENTLLGSGPRLASGRPPTTASKVRANAALMKLAQIETKIMSRKVQINLSDTDSDSKTTDASLLKIADEMPPKRTVELSSQNIGKTSQKQASELPVAKSNAQNLKISRFLKKKNPPVENKFPEVPVGKERTPETPKHKEPSRKFDFPDSDEEDMKTLLGSLMESSRPEKTAINQGFTSTQVSKKEQIKLSSILTQPRGCSLPGTELSSSKPSRTCLPTSWAPDGTLFSVRPRSCSPETCVFSDTASPTLSLSATGAFSKSVSSKMENVKLVSSLGRSEARSQNESISEGGDDSLNEFRGNILSLDDLSPAVNENSDLEQEKESDQRENLSSKSLRAKASARQNTPRHAEVRSLASQGKPTSADGDKGLPTESDISEHFSAGSASIAWQDSTSSMNLAFDASTVSTVNSAYSEDFENSPSLTTSEPTAHSKDRTLDSLSECSSSLKTDLVLKTPKSQKKWGRSMTRVLVKETAVQTLDSGFAYQWTKASSVATIGPAMGSAYVDPIPIANHVISADAIEALTAYSPAMLALNDMLKQQLSLTQQFIETSRHLHMSLLQSLDGDSFHYHTLEEAKEYIRRHRPSPLTMEDALKEVKEEL</sequence>
<feature type="compositionally biased region" description="Basic and acidic residues" evidence="1">
    <location>
        <begin position="382"/>
        <end position="393"/>
    </location>
</feature>
<dbReference type="AlphaFoldDB" id="H0WSX9"/>
<reference evidence="3" key="2">
    <citation type="submission" date="2025-08" db="UniProtKB">
        <authorList>
            <consortium name="Ensembl"/>
        </authorList>
    </citation>
    <scope>IDENTIFICATION</scope>
</reference>
<dbReference type="GeneTree" id="ENSGT00390000002505"/>
<dbReference type="OMA" id="FKINVMT"/>
<feature type="region of interest" description="Disordered" evidence="1">
    <location>
        <begin position="142"/>
        <end position="161"/>
    </location>
</feature>
<feature type="region of interest" description="Disordered" evidence="1">
    <location>
        <begin position="378"/>
        <end position="438"/>
    </location>
</feature>
<dbReference type="EMBL" id="AAQR03128655">
    <property type="status" value="NOT_ANNOTATED_CDS"/>
    <property type="molecule type" value="Genomic_DNA"/>
</dbReference>
<dbReference type="InterPro" id="IPR040120">
    <property type="entry name" value="C19orf44-like"/>
</dbReference>
<dbReference type="PANTHER" id="PTHR22409:SF2">
    <property type="entry name" value="CHROMOSOME 19 OPEN READING FRAME 44"/>
    <property type="match status" value="1"/>
</dbReference>
<feature type="compositionally biased region" description="Polar residues" evidence="1">
    <location>
        <begin position="142"/>
        <end position="155"/>
    </location>
</feature>
<feature type="domain" description="DUF4614" evidence="2">
    <location>
        <begin position="472"/>
        <end position="645"/>
    </location>
</feature>
<dbReference type="EMBL" id="AAQR03128654">
    <property type="status" value="NOT_ANNOTATED_CDS"/>
    <property type="molecule type" value="Genomic_DNA"/>
</dbReference>
<feature type="region of interest" description="Disordered" evidence="1">
    <location>
        <begin position="476"/>
        <end position="497"/>
    </location>
</feature>
<feature type="compositionally biased region" description="Polar residues" evidence="1">
    <location>
        <begin position="476"/>
        <end position="490"/>
    </location>
</feature>
<dbReference type="PANTHER" id="PTHR22409">
    <property type="entry name" value="CHROMOSOME 19 OPEN READING FRAME 44"/>
    <property type="match status" value="1"/>
</dbReference>
<name>H0WSX9_OTOGA</name>
<dbReference type="Proteomes" id="UP000005225">
    <property type="component" value="Unassembled WGS sequence"/>
</dbReference>
<dbReference type="KEGG" id="oga:100947266"/>
<accession>H0WSX9</accession>
<dbReference type="OrthoDB" id="2151530at2759"/>
<protein>
    <submittedName>
        <fullName evidence="3">Chromosome 19 open reading frame 44</fullName>
    </submittedName>
</protein>
<evidence type="ECO:0000256" key="1">
    <source>
        <dbReference type="SAM" id="MobiDB-lite"/>
    </source>
</evidence>
<reference evidence="3" key="3">
    <citation type="submission" date="2025-09" db="UniProtKB">
        <authorList>
            <consortium name="Ensembl"/>
        </authorList>
    </citation>
    <scope>IDENTIFICATION</scope>
</reference>
<dbReference type="GeneID" id="100947266"/>
<dbReference type="InterPro" id="IPR027884">
    <property type="entry name" value="DUF4614"/>
</dbReference>
<dbReference type="InParanoid" id="H0WSX9"/>
<dbReference type="Ensembl" id="ENSOGAT00000005833.2">
    <property type="protein sequence ID" value="ENSOGAP00000005216.2"/>
    <property type="gene ID" value="ENSOGAG00000005830.2"/>
</dbReference>
<evidence type="ECO:0000259" key="2">
    <source>
        <dbReference type="Pfam" id="PF15391"/>
    </source>
</evidence>
<dbReference type="EMBL" id="AAQR03128656">
    <property type="status" value="NOT_ANNOTATED_CDS"/>
    <property type="molecule type" value="Genomic_DNA"/>
</dbReference>
<keyword evidence="4" id="KW-1185">Reference proteome</keyword>
<dbReference type="FunCoup" id="H0WSX9">
    <property type="interactions" value="590"/>
</dbReference>